<comment type="caution">
    <text evidence="1">The sequence shown here is derived from an EMBL/GenBank/DDBJ whole genome shotgun (WGS) entry which is preliminary data.</text>
</comment>
<evidence type="ECO:0000313" key="2">
    <source>
        <dbReference type="Proteomes" id="UP000217446"/>
    </source>
</evidence>
<keyword evidence="2" id="KW-1185">Reference proteome</keyword>
<evidence type="ECO:0000313" key="1">
    <source>
        <dbReference type="EMBL" id="GAX56392.1"/>
    </source>
</evidence>
<proteinExistence type="predicted"/>
<organism evidence="1 2">
    <name type="scientific">Streptomyces olivochromogenes</name>
    <dbReference type="NCBI Taxonomy" id="1963"/>
    <lineage>
        <taxon>Bacteria</taxon>
        <taxon>Bacillati</taxon>
        <taxon>Actinomycetota</taxon>
        <taxon>Actinomycetes</taxon>
        <taxon>Kitasatosporales</taxon>
        <taxon>Streptomycetaceae</taxon>
        <taxon>Streptomyces</taxon>
    </lineage>
</organism>
<name>A0A250VQS3_STROL</name>
<reference evidence="2" key="1">
    <citation type="submission" date="2017-05" db="EMBL/GenBank/DDBJ databases">
        <title>Streptomyces olivochromogenes NBRC 3561 whole genome shotgun sequence.</title>
        <authorList>
            <person name="Dohra H."/>
            <person name="Kodani S."/>
        </authorList>
    </citation>
    <scope>NUCLEOTIDE SEQUENCE [LARGE SCALE GENOMIC DNA]</scope>
    <source>
        <strain evidence="2">NBRC 3561</strain>
    </source>
</reference>
<accession>A0A250VQS3</accession>
<gene>
    <name evidence="1" type="ORF">SO3561_07959</name>
</gene>
<dbReference type="AlphaFoldDB" id="A0A250VQS3"/>
<sequence>MTATVTVRITTPFTAASTVAEVTDGLDPS</sequence>
<dbReference type="EMBL" id="BDQI01000025">
    <property type="protein sequence ID" value="GAX56392.1"/>
    <property type="molecule type" value="Genomic_DNA"/>
</dbReference>
<protein>
    <submittedName>
        <fullName evidence="1">Uncharacterized protein</fullName>
    </submittedName>
</protein>
<dbReference type="Proteomes" id="UP000217446">
    <property type="component" value="Unassembled WGS sequence"/>
</dbReference>